<evidence type="ECO:0000313" key="2">
    <source>
        <dbReference type="EMBL" id="GAU90398.1"/>
    </source>
</evidence>
<organism evidence="2 3">
    <name type="scientific">Ramazzottius varieornatus</name>
    <name type="common">Water bear</name>
    <name type="synonym">Tardigrade</name>
    <dbReference type="NCBI Taxonomy" id="947166"/>
    <lineage>
        <taxon>Eukaryota</taxon>
        <taxon>Metazoa</taxon>
        <taxon>Ecdysozoa</taxon>
        <taxon>Tardigrada</taxon>
        <taxon>Eutardigrada</taxon>
        <taxon>Parachela</taxon>
        <taxon>Hypsibioidea</taxon>
        <taxon>Ramazzottiidae</taxon>
        <taxon>Ramazzottius</taxon>
    </lineage>
</organism>
<comment type="caution">
    <text evidence="2">The sequence shown here is derived from an EMBL/GenBank/DDBJ whole genome shotgun (WGS) entry which is preliminary data.</text>
</comment>
<gene>
    <name evidence="2" type="primary">RvY_02818-1</name>
    <name evidence="2" type="synonym">RvY_02818.1</name>
    <name evidence="2" type="ORF">RvY_02818</name>
</gene>
<proteinExistence type="predicted"/>
<evidence type="ECO:0008006" key="4">
    <source>
        <dbReference type="Google" id="ProtNLM"/>
    </source>
</evidence>
<evidence type="ECO:0000313" key="3">
    <source>
        <dbReference type="Proteomes" id="UP000186922"/>
    </source>
</evidence>
<sequence>MGEKPECSICLREYLPIPAHRPAASLCGHFLHHSCLEELLANEDKSDPETVTEELATRTEEPEVSLPTTNHIAPVLPPVPHPEASFSYAQSASPPTYGRSPEPVEPSPTNLTGHQPPNLRLGVVDVPSHSFPTPQNVTAFGPVLLDVGQENNSTPLVMQASTVVVDKAGTLSLDEVNRRLRSEFPEALVSSQDRRTLARFLAEIMKKAFPECKKVE</sequence>
<keyword evidence="3" id="KW-1185">Reference proteome</keyword>
<dbReference type="Proteomes" id="UP000186922">
    <property type="component" value="Unassembled WGS sequence"/>
</dbReference>
<accession>A0A1D1UW64</accession>
<dbReference type="EMBL" id="BDGG01000001">
    <property type="protein sequence ID" value="GAU90398.1"/>
    <property type="molecule type" value="Genomic_DNA"/>
</dbReference>
<reference evidence="2 3" key="1">
    <citation type="journal article" date="2016" name="Nat. Commun.">
        <title>Extremotolerant tardigrade genome and improved radiotolerance of human cultured cells by tardigrade-unique protein.</title>
        <authorList>
            <person name="Hashimoto T."/>
            <person name="Horikawa D.D."/>
            <person name="Saito Y."/>
            <person name="Kuwahara H."/>
            <person name="Kozuka-Hata H."/>
            <person name="Shin-I T."/>
            <person name="Minakuchi Y."/>
            <person name="Ohishi K."/>
            <person name="Motoyama A."/>
            <person name="Aizu T."/>
            <person name="Enomoto A."/>
            <person name="Kondo K."/>
            <person name="Tanaka S."/>
            <person name="Hara Y."/>
            <person name="Koshikawa S."/>
            <person name="Sagara H."/>
            <person name="Miura T."/>
            <person name="Yokobori S."/>
            <person name="Miyagawa K."/>
            <person name="Suzuki Y."/>
            <person name="Kubo T."/>
            <person name="Oyama M."/>
            <person name="Kohara Y."/>
            <person name="Fujiyama A."/>
            <person name="Arakawa K."/>
            <person name="Katayama T."/>
            <person name="Toyoda A."/>
            <person name="Kunieda T."/>
        </authorList>
    </citation>
    <scope>NUCLEOTIDE SEQUENCE [LARGE SCALE GENOMIC DNA]</scope>
    <source>
        <strain evidence="2 3">YOKOZUNA-1</strain>
    </source>
</reference>
<name>A0A1D1UW64_RAMVA</name>
<dbReference type="Gene3D" id="3.30.40.10">
    <property type="entry name" value="Zinc/RING finger domain, C3HC4 (zinc finger)"/>
    <property type="match status" value="1"/>
</dbReference>
<feature type="region of interest" description="Disordered" evidence="1">
    <location>
        <begin position="44"/>
        <end position="117"/>
    </location>
</feature>
<dbReference type="SUPFAM" id="SSF57850">
    <property type="entry name" value="RING/U-box"/>
    <property type="match status" value="1"/>
</dbReference>
<protein>
    <recommendedName>
        <fullName evidence="4">RING-type domain-containing protein</fullName>
    </recommendedName>
</protein>
<dbReference type="AlphaFoldDB" id="A0A1D1UW64"/>
<dbReference type="InterPro" id="IPR013083">
    <property type="entry name" value="Znf_RING/FYVE/PHD"/>
</dbReference>
<evidence type="ECO:0000256" key="1">
    <source>
        <dbReference type="SAM" id="MobiDB-lite"/>
    </source>
</evidence>